<dbReference type="GO" id="GO:0005886">
    <property type="term" value="C:plasma membrane"/>
    <property type="evidence" value="ECO:0007669"/>
    <property type="project" value="TreeGrafter"/>
</dbReference>
<dbReference type="Pfam" id="PF04657">
    <property type="entry name" value="DMT_YdcZ"/>
    <property type="match status" value="2"/>
</dbReference>
<keyword evidence="1" id="KW-0472">Membrane</keyword>
<evidence type="ECO:0000313" key="2">
    <source>
        <dbReference type="EMBL" id="MBC6499005.1"/>
    </source>
</evidence>
<accession>A0A923NFY8</accession>
<proteinExistence type="predicted"/>
<dbReference type="Proteomes" id="UP000650485">
    <property type="component" value="Unassembled WGS sequence"/>
</dbReference>
<feature type="transmembrane region" description="Helical" evidence="1">
    <location>
        <begin position="6"/>
        <end position="25"/>
    </location>
</feature>
<feature type="transmembrane region" description="Helical" evidence="1">
    <location>
        <begin position="263"/>
        <end position="283"/>
    </location>
</feature>
<keyword evidence="1" id="KW-1133">Transmembrane helix</keyword>
<dbReference type="EMBL" id="JACSZT010000008">
    <property type="protein sequence ID" value="MBC6499005.1"/>
    <property type="molecule type" value="Genomic_DNA"/>
</dbReference>
<feature type="transmembrane region" description="Helical" evidence="1">
    <location>
        <begin position="135"/>
        <end position="155"/>
    </location>
</feature>
<dbReference type="PANTHER" id="PTHR34821">
    <property type="entry name" value="INNER MEMBRANE PROTEIN YDCZ"/>
    <property type="match status" value="1"/>
</dbReference>
<dbReference type="AlphaFoldDB" id="A0A923NFY8"/>
<dbReference type="PANTHER" id="PTHR34821:SF2">
    <property type="entry name" value="INNER MEMBRANE PROTEIN YDCZ"/>
    <property type="match status" value="1"/>
</dbReference>
<keyword evidence="1" id="KW-0812">Transmembrane</keyword>
<feature type="transmembrane region" description="Helical" evidence="1">
    <location>
        <begin position="198"/>
        <end position="218"/>
    </location>
</feature>
<feature type="transmembrane region" description="Helical" evidence="1">
    <location>
        <begin position="167"/>
        <end position="186"/>
    </location>
</feature>
<dbReference type="InterPro" id="IPR006750">
    <property type="entry name" value="YdcZ"/>
</dbReference>
<evidence type="ECO:0000256" key="1">
    <source>
        <dbReference type="SAM" id="Phobius"/>
    </source>
</evidence>
<feature type="transmembrane region" description="Helical" evidence="1">
    <location>
        <begin position="290"/>
        <end position="310"/>
    </location>
</feature>
<organism evidence="2 3">
    <name type="scientific">Weissella confusa</name>
    <name type="common">Lactobacillus confusus</name>
    <dbReference type="NCBI Taxonomy" id="1583"/>
    <lineage>
        <taxon>Bacteria</taxon>
        <taxon>Bacillati</taxon>
        <taxon>Bacillota</taxon>
        <taxon>Bacilli</taxon>
        <taxon>Lactobacillales</taxon>
        <taxon>Lactobacillaceae</taxon>
        <taxon>Weissella</taxon>
    </lineage>
</organism>
<feature type="transmembrane region" description="Helical" evidence="1">
    <location>
        <begin position="37"/>
        <end position="55"/>
    </location>
</feature>
<protein>
    <submittedName>
        <fullName evidence="2">DMT family transporter</fullName>
    </submittedName>
</protein>
<gene>
    <name evidence="2" type="ORF">H7R52_10060</name>
</gene>
<feature type="transmembrane region" description="Helical" evidence="1">
    <location>
        <begin position="103"/>
        <end position="123"/>
    </location>
</feature>
<name>A0A923NFY8_WEICO</name>
<feature type="transmembrane region" description="Helical" evidence="1">
    <location>
        <begin position="75"/>
        <end position="94"/>
    </location>
</feature>
<feature type="transmembrane region" description="Helical" evidence="1">
    <location>
        <begin position="234"/>
        <end position="257"/>
    </location>
</feature>
<comment type="caution">
    <text evidence="2">The sequence shown here is derived from an EMBL/GenBank/DDBJ whole genome shotgun (WGS) entry which is preliminary data.</text>
</comment>
<reference evidence="2" key="1">
    <citation type="submission" date="2020-08" db="EMBL/GenBank/DDBJ databases">
        <title>Complete genome sequence of Weissella confusa strain FS54 provides insights into metabolic potential.</title>
        <authorList>
            <person name="Fhoula I."/>
            <person name="Najjari A."/>
            <person name="Lekired A."/>
            <person name="Bessrour-Aouam N."/>
            <person name="Jaballah S."/>
            <person name="Klibi N."/>
            <person name="Ouzari H.-I."/>
        </authorList>
    </citation>
    <scope>NUCLEOTIDE SEQUENCE</scope>
    <source>
        <strain evidence="2">FS54</strain>
    </source>
</reference>
<sequence length="311" mass="33182">MTSAPFYLLGLLGGFAVSNQSPINARLGGALKSPFRAAFLSFSLGVIFLGAIAFIQNPHFLGDIIALTKTNQPWWVYSAGIFSMLYQTSNILLFKNVGAVKTVVLPTLGQVVMSMMIQTLGWVGAETVALTAVKVIGVILVMIGVLVAVVLSARLENKNGSAPTGSIFWHVWGILTGMFASFQQAITGHLGHLLGAPVDGAFVSFVGALILLTILVAIKERPFFNREGMKAAPWWAFLGGIPGSLFVFFIGIVVPVLGPGMGAILGLMGMLIGTIIVQQFGWYQSVKKRVNYMQILGIIIMVVGVALIQLV</sequence>
<evidence type="ECO:0000313" key="3">
    <source>
        <dbReference type="Proteomes" id="UP000650485"/>
    </source>
</evidence>